<keyword evidence="3" id="KW-1185">Reference proteome</keyword>
<name>A0A9P6T9T3_9BASI</name>
<evidence type="ECO:0000313" key="2">
    <source>
        <dbReference type="EMBL" id="KAG0144487.1"/>
    </source>
</evidence>
<evidence type="ECO:0000256" key="1">
    <source>
        <dbReference type="SAM" id="MobiDB-lite"/>
    </source>
</evidence>
<dbReference type="Proteomes" id="UP000886653">
    <property type="component" value="Unassembled WGS sequence"/>
</dbReference>
<organism evidence="2 3">
    <name type="scientific">Cronartium quercuum f. sp. fusiforme G11</name>
    <dbReference type="NCBI Taxonomy" id="708437"/>
    <lineage>
        <taxon>Eukaryota</taxon>
        <taxon>Fungi</taxon>
        <taxon>Dikarya</taxon>
        <taxon>Basidiomycota</taxon>
        <taxon>Pucciniomycotina</taxon>
        <taxon>Pucciniomycetes</taxon>
        <taxon>Pucciniales</taxon>
        <taxon>Coleosporiaceae</taxon>
        <taxon>Cronartium</taxon>
    </lineage>
</organism>
<proteinExistence type="predicted"/>
<gene>
    <name evidence="2" type="ORF">CROQUDRAFT_94968</name>
</gene>
<protein>
    <submittedName>
        <fullName evidence="2">Uncharacterized protein</fullName>
    </submittedName>
</protein>
<evidence type="ECO:0000313" key="3">
    <source>
        <dbReference type="Proteomes" id="UP000886653"/>
    </source>
</evidence>
<dbReference type="AlphaFoldDB" id="A0A9P6T9T3"/>
<sequence length="178" mass="20243">MSSGNNLEGITFCRAWLSPFGIELGKVSLTYLTGPKTRQIWQPNTDFHPNLCGNFFTEHVLRRFKSQTFWFSSPRGTRTRFPSLSSGVRYSTGLHRLVSATLRKPSDRLSTTPRGHFFCFRRADGPMVDHPAIIRSTTLNWPVVDLRSTEGFDDSRLAQNSPESDYLSRRPEIASETV</sequence>
<reference evidence="2" key="1">
    <citation type="submission" date="2013-11" db="EMBL/GenBank/DDBJ databases">
        <title>Genome sequence of the fusiform rust pathogen reveals effectors for host alternation and coevolution with pine.</title>
        <authorList>
            <consortium name="DOE Joint Genome Institute"/>
            <person name="Smith K."/>
            <person name="Pendleton A."/>
            <person name="Kubisiak T."/>
            <person name="Anderson C."/>
            <person name="Salamov A."/>
            <person name="Aerts A."/>
            <person name="Riley R."/>
            <person name="Clum A."/>
            <person name="Lindquist E."/>
            <person name="Ence D."/>
            <person name="Campbell M."/>
            <person name="Kronenberg Z."/>
            <person name="Feau N."/>
            <person name="Dhillon B."/>
            <person name="Hamelin R."/>
            <person name="Burleigh J."/>
            <person name="Smith J."/>
            <person name="Yandell M."/>
            <person name="Nelson C."/>
            <person name="Grigoriev I."/>
            <person name="Davis J."/>
        </authorList>
    </citation>
    <scope>NUCLEOTIDE SEQUENCE</scope>
    <source>
        <strain evidence="2">G11</strain>
    </source>
</reference>
<comment type="caution">
    <text evidence="2">The sequence shown here is derived from an EMBL/GenBank/DDBJ whole genome shotgun (WGS) entry which is preliminary data.</text>
</comment>
<feature type="compositionally biased region" description="Basic and acidic residues" evidence="1">
    <location>
        <begin position="166"/>
        <end position="178"/>
    </location>
</feature>
<dbReference type="EMBL" id="MU167294">
    <property type="protein sequence ID" value="KAG0144487.1"/>
    <property type="molecule type" value="Genomic_DNA"/>
</dbReference>
<accession>A0A9P6T9T3</accession>
<feature type="region of interest" description="Disordered" evidence="1">
    <location>
        <begin position="154"/>
        <end position="178"/>
    </location>
</feature>